<feature type="region of interest" description="Disordered" evidence="1">
    <location>
        <begin position="340"/>
        <end position="379"/>
    </location>
</feature>
<proteinExistence type="predicted"/>
<protein>
    <submittedName>
        <fullName evidence="2">Uncharacterized protein</fullName>
    </submittedName>
</protein>
<organism evidence="2">
    <name type="scientific">Hanusia phi</name>
    <dbReference type="NCBI Taxonomy" id="3032"/>
    <lineage>
        <taxon>Eukaryota</taxon>
        <taxon>Cryptophyceae</taxon>
        <taxon>Pyrenomonadales</taxon>
        <taxon>Geminigeraceae</taxon>
        <taxon>Hanusia</taxon>
    </lineage>
</organism>
<name>A0A7S0HNG1_9CRYP</name>
<gene>
    <name evidence="2" type="ORF">HPHI1048_LOCUS14443</name>
</gene>
<dbReference type="EMBL" id="HBEO01021326">
    <property type="protein sequence ID" value="CAD8491407.1"/>
    <property type="molecule type" value="Transcribed_RNA"/>
</dbReference>
<reference evidence="2" key="1">
    <citation type="submission" date="2021-01" db="EMBL/GenBank/DDBJ databases">
        <authorList>
            <person name="Corre E."/>
            <person name="Pelletier E."/>
            <person name="Niang G."/>
            <person name="Scheremetjew M."/>
            <person name="Finn R."/>
            <person name="Kale V."/>
            <person name="Holt S."/>
            <person name="Cochrane G."/>
            <person name="Meng A."/>
            <person name="Brown T."/>
            <person name="Cohen L."/>
        </authorList>
    </citation>
    <scope>NUCLEOTIDE SEQUENCE</scope>
    <source>
        <strain evidence="2">CCMP325</strain>
    </source>
</reference>
<evidence type="ECO:0000256" key="1">
    <source>
        <dbReference type="SAM" id="MobiDB-lite"/>
    </source>
</evidence>
<sequence length="379" mass="43283">MLRVREALLLSVVLFQTESRVSHPELQVPFAGRCSSASSLRLKGGDDDAGSSSQKKMPSKEEVYAFVAQKKREWEYCAQPGPFGLGVPLGDWEIPKDDEIDLEQDPMTYEHILGPNWEGKIPGPEVWKNPSDSYRELGFTVCPDTAPLHILLEDAKRIVRERTEKEEFYEKYGYYPGQPHETVGNGRPIMYWSRECGTDPWPNLRDQLPPGYYQLRFAGSCYLLSPDGTFVHTSNPNEQDPRLWGLQAEDRGRWVLDGEGMNVPGSVIRLQFHDENQTCLALGVHSRDEPLVQKWCYTDEDSELDKRLREFTVSIPEERFCSEEECSTCDDFRKRFIRTGLSEEESTPELPEAAYRAPGLPQETLLAPQKEPTSQAKMQ</sequence>
<evidence type="ECO:0000313" key="2">
    <source>
        <dbReference type="EMBL" id="CAD8491407.1"/>
    </source>
</evidence>
<accession>A0A7S0HNG1</accession>
<dbReference type="AlphaFoldDB" id="A0A7S0HNG1"/>